<proteinExistence type="predicted"/>
<reference evidence="1 2" key="1">
    <citation type="submission" date="2019-11" db="EMBL/GenBank/DDBJ databases">
        <title>Complete genome sequence of Corynebacterium kalinowskii 1959, a novel Corynebacterium species isolated from soil of a small paddock in Vilsendorf, Germany.</title>
        <authorList>
            <person name="Schaffert L."/>
            <person name="Ruwe M."/>
            <person name="Milse J."/>
            <person name="Hanuschka K."/>
            <person name="Ortseifen V."/>
            <person name="Droste J."/>
            <person name="Brandt D."/>
            <person name="Schlueter L."/>
            <person name="Kutter Y."/>
            <person name="Vinke S."/>
            <person name="Viehoefer P."/>
            <person name="Jacob L."/>
            <person name="Luebke N.-C."/>
            <person name="Schulte-Berndt E."/>
            <person name="Hain C."/>
            <person name="Linder M."/>
            <person name="Schmidt P."/>
            <person name="Wollenschlaeger L."/>
            <person name="Luttermann T."/>
            <person name="Thieme E."/>
            <person name="Hassa J."/>
            <person name="Haak M."/>
            <person name="Wittchen M."/>
            <person name="Mentz A."/>
            <person name="Persicke M."/>
            <person name="Busche T."/>
            <person name="Ruckert C."/>
        </authorList>
    </citation>
    <scope>NUCLEOTIDE SEQUENCE [LARGE SCALE GENOMIC DNA]</scope>
    <source>
        <strain evidence="1 2">2039</strain>
    </source>
</reference>
<accession>A0A6B8VP13</accession>
<organism evidence="1 2">
    <name type="scientific">Corynebacterium occultum</name>
    <dbReference type="NCBI Taxonomy" id="2675219"/>
    <lineage>
        <taxon>Bacteria</taxon>
        <taxon>Bacillati</taxon>
        <taxon>Actinomycetota</taxon>
        <taxon>Actinomycetes</taxon>
        <taxon>Mycobacteriales</taxon>
        <taxon>Corynebacteriaceae</taxon>
        <taxon>Corynebacterium</taxon>
    </lineage>
</organism>
<dbReference type="Proteomes" id="UP000424462">
    <property type="component" value="Chromosome"/>
</dbReference>
<evidence type="ECO:0000313" key="1">
    <source>
        <dbReference type="EMBL" id="QGU07302.1"/>
    </source>
</evidence>
<keyword evidence="2" id="KW-1185">Reference proteome</keyword>
<evidence type="ECO:0000313" key="2">
    <source>
        <dbReference type="Proteomes" id="UP000424462"/>
    </source>
</evidence>
<name>A0A6B8VP13_9CORY</name>
<gene>
    <name evidence="1" type="ORF">COCCU_06835</name>
</gene>
<sequence>MCRCGDNVQTGVKILVRLLESAIGENIAIIEFPGTYDAFGVNGQPAPIWTGKHILMMEIAMEENLRGGSMKKLISDLSDLVEPGCGVRK</sequence>
<protein>
    <submittedName>
        <fullName evidence="1">Uncharacterized protein</fullName>
    </submittedName>
</protein>
<dbReference type="KEGG" id="cok:COCCU_06835"/>
<dbReference type="EMBL" id="CP046455">
    <property type="protein sequence ID" value="QGU07302.1"/>
    <property type="molecule type" value="Genomic_DNA"/>
</dbReference>
<dbReference type="AlphaFoldDB" id="A0A6B8VP13"/>